<accession>A0A4P8I7X7</accession>
<dbReference type="InterPro" id="IPR046348">
    <property type="entry name" value="SIS_dom_sf"/>
</dbReference>
<proteinExistence type="predicted"/>
<dbReference type="GO" id="GO:0097367">
    <property type="term" value="F:carbohydrate derivative binding"/>
    <property type="evidence" value="ECO:0007669"/>
    <property type="project" value="InterPro"/>
</dbReference>
<dbReference type="SUPFAM" id="SSF46689">
    <property type="entry name" value="Homeodomain-like"/>
    <property type="match status" value="1"/>
</dbReference>
<reference evidence="6 7" key="1">
    <citation type="submission" date="2019-05" db="EMBL/GenBank/DDBJ databases">
        <title>Complete genome sequencing of Anaerostipes rhamnosivorans.</title>
        <authorList>
            <person name="Bui T.P.N."/>
            <person name="de Vos W.M."/>
        </authorList>
    </citation>
    <scope>NUCLEOTIDE SEQUENCE [LARGE SCALE GENOMIC DNA]</scope>
    <source>
        <strain evidence="6 7">1y2</strain>
    </source>
</reference>
<dbReference type="CDD" id="cd05013">
    <property type="entry name" value="SIS_RpiR"/>
    <property type="match status" value="1"/>
</dbReference>
<evidence type="ECO:0000259" key="4">
    <source>
        <dbReference type="PROSITE" id="PS51071"/>
    </source>
</evidence>
<evidence type="ECO:0000256" key="1">
    <source>
        <dbReference type="ARBA" id="ARBA00023015"/>
    </source>
</evidence>
<keyword evidence="2" id="KW-0238">DNA-binding</keyword>
<dbReference type="EMBL" id="CP040058">
    <property type="protein sequence ID" value="QCP33552.1"/>
    <property type="molecule type" value="Genomic_DNA"/>
</dbReference>
<dbReference type="SUPFAM" id="SSF53697">
    <property type="entry name" value="SIS domain"/>
    <property type="match status" value="1"/>
</dbReference>
<dbReference type="GO" id="GO:0003677">
    <property type="term" value="F:DNA binding"/>
    <property type="evidence" value="ECO:0007669"/>
    <property type="project" value="UniProtKB-KW"/>
</dbReference>
<dbReference type="PANTHER" id="PTHR30514:SF21">
    <property type="entry name" value="RPIR-FAMILY TRANSCRIPTIONAL REGULATOR"/>
    <property type="match status" value="1"/>
</dbReference>
<dbReference type="InterPro" id="IPR009057">
    <property type="entry name" value="Homeodomain-like_sf"/>
</dbReference>
<evidence type="ECO:0000256" key="2">
    <source>
        <dbReference type="ARBA" id="ARBA00023125"/>
    </source>
</evidence>
<dbReference type="InterPro" id="IPR001347">
    <property type="entry name" value="SIS_dom"/>
</dbReference>
<evidence type="ECO:0000313" key="6">
    <source>
        <dbReference type="EMBL" id="QCP33552.1"/>
    </source>
</evidence>
<feature type="domain" description="SIS" evidence="5">
    <location>
        <begin position="108"/>
        <end position="245"/>
    </location>
</feature>
<dbReference type="Gene3D" id="3.40.50.10490">
    <property type="entry name" value="Glucose-6-phosphate isomerase like protein, domain 1"/>
    <property type="match status" value="1"/>
</dbReference>
<dbReference type="PROSITE" id="PS51071">
    <property type="entry name" value="HTH_RPIR"/>
    <property type="match status" value="1"/>
</dbReference>
<protein>
    <submittedName>
        <fullName evidence="6">Transcriptional regulator, RpiR family</fullName>
    </submittedName>
</protein>
<evidence type="ECO:0000259" key="5">
    <source>
        <dbReference type="PROSITE" id="PS51464"/>
    </source>
</evidence>
<dbReference type="InterPro" id="IPR000281">
    <property type="entry name" value="HTH_RpiR"/>
</dbReference>
<evidence type="ECO:0000256" key="3">
    <source>
        <dbReference type="ARBA" id="ARBA00023163"/>
    </source>
</evidence>
<dbReference type="AlphaFoldDB" id="A0A4P8I7X7"/>
<dbReference type="InterPro" id="IPR047640">
    <property type="entry name" value="RpiR-like"/>
</dbReference>
<dbReference type="PROSITE" id="PS51464">
    <property type="entry name" value="SIS"/>
    <property type="match status" value="1"/>
</dbReference>
<name>A0A4P8I7X7_9FIRM</name>
<dbReference type="Pfam" id="PF01418">
    <property type="entry name" value="HTH_6"/>
    <property type="match status" value="1"/>
</dbReference>
<keyword evidence="7" id="KW-1185">Reference proteome</keyword>
<dbReference type="InterPro" id="IPR036388">
    <property type="entry name" value="WH-like_DNA-bd_sf"/>
</dbReference>
<dbReference type="PANTHER" id="PTHR30514">
    <property type="entry name" value="GLUCOKINASE"/>
    <property type="match status" value="1"/>
</dbReference>
<gene>
    <name evidence="6" type="ORF">AR1Y2_0098</name>
</gene>
<organism evidence="6 7">
    <name type="scientific">Anaerostipes rhamnosivorans</name>
    <dbReference type="NCBI Taxonomy" id="1229621"/>
    <lineage>
        <taxon>Bacteria</taxon>
        <taxon>Bacillati</taxon>
        <taxon>Bacillota</taxon>
        <taxon>Clostridia</taxon>
        <taxon>Lachnospirales</taxon>
        <taxon>Lachnospiraceae</taxon>
        <taxon>Anaerostipes</taxon>
    </lineage>
</organism>
<sequence>MIVEITEELESGLTEAERQVIEYINQHEDQFLKLTITELAEKSFTSPPTVSRAVRKCGYNGLSELRYKLSAKIEDMVEGEIVNEIFQKSVTECMKTIEILKAETILKVVRFIKTARKIYIIARGSTAWIAKDVELQLQLLGYNAYMLSDSEVMKKSDKLFRQGDLIIIFSIKNSTPELLLTAQNAKKVGANVVTCCCLPKTDLEDYSDLSVLGYNQRNKTIEDFDIVSRLPLQIIARTLIDYLNL</sequence>
<dbReference type="Gene3D" id="1.10.10.10">
    <property type="entry name" value="Winged helix-like DNA-binding domain superfamily/Winged helix DNA-binding domain"/>
    <property type="match status" value="1"/>
</dbReference>
<dbReference type="InterPro" id="IPR035472">
    <property type="entry name" value="RpiR-like_SIS"/>
</dbReference>
<keyword evidence="1" id="KW-0805">Transcription regulation</keyword>
<dbReference type="RefSeq" id="WP_006567967.1">
    <property type="nucleotide sequence ID" value="NZ_CP040058.1"/>
</dbReference>
<dbReference type="Proteomes" id="UP000298653">
    <property type="component" value="Chromosome"/>
</dbReference>
<dbReference type="GO" id="GO:0003700">
    <property type="term" value="F:DNA-binding transcription factor activity"/>
    <property type="evidence" value="ECO:0007669"/>
    <property type="project" value="InterPro"/>
</dbReference>
<dbReference type="Pfam" id="PF01380">
    <property type="entry name" value="SIS"/>
    <property type="match status" value="1"/>
</dbReference>
<dbReference type="OrthoDB" id="1648815at2"/>
<keyword evidence="3" id="KW-0804">Transcription</keyword>
<dbReference type="KEGG" id="arf:AR1Y2_0098"/>
<feature type="domain" description="HTH rpiR-type" evidence="4">
    <location>
        <begin position="1"/>
        <end position="76"/>
    </location>
</feature>
<dbReference type="GO" id="GO:1901135">
    <property type="term" value="P:carbohydrate derivative metabolic process"/>
    <property type="evidence" value="ECO:0007669"/>
    <property type="project" value="InterPro"/>
</dbReference>
<evidence type="ECO:0000313" key="7">
    <source>
        <dbReference type="Proteomes" id="UP000298653"/>
    </source>
</evidence>